<gene>
    <name evidence="3" type="ORF">FMEXI_13626</name>
</gene>
<feature type="compositionally biased region" description="Low complexity" evidence="1">
    <location>
        <begin position="228"/>
        <end position="242"/>
    </location>
</feature>
<evidence type="ECO:0000313" key="4">
    <source>
        <dbReference type="Proteomes" id="UP000522262"/>
    </source>
</evidence>
<comment type="caution">
    <text evidence="3">The sequence shown here is derived from an EMBL/GenBank/DDBJ whole genome shotgun (WGS) entry which is preliminary data.</text>
</comment>
<evidence type="ECO:0000256" key="1">
    <source>
        <dbReference type="SAM" id="MobiDB-lite"/>
    </source>
</evidence>
<feature type="region of interest" description="Disordered" evidence="1">
    <location>
        <begin position="193"/>
        <end position="308"/>
    </location>
</feature>
<accession>A0A8H5I4N6</accession>
<proteinExistence type="predicted"/>
<organism evidence="3 4">
    <name type="scientific">Fusarium mexicanum</name>
    <dbReference type="NCBI Taxonomy" id="751941"/>
    <lineage>
        <taxon>Eukaryota</taxon>
        <taxon>Fungi</taxon>
        <taxon>Dikarya</taxon>
        <taxon>Ascomycota</taxon>
        <taxon>Pezizomycotina</taxon>
        <taxon>Sordariomycetes</taxon>
        <taxon>Hypocreomycetidae</taxon>
        <taxon>Hypocreales</taxon>
        <taxon>Nectriaceae</taxon>
        <taxon>Fusarium</taxon>
        <taxon>Fusarium fujikuroi species complex</taxon>
    </lineage>
</organism>
<evidence type="ECO:0000256" key="2">
    <source>
        <dbReference type="SAM" id="SignalP"/>
    </source>
</evidence>
<dbReference type="AlphaFoldDB" id="A0A8H5I4N6"/>
<feature type="compositionally biased region" description="Pro residues" evidence="1">
    <location>
        <begin position="206"/>
        <end position="216"/>
    </location>
</feature>
<reference evidence="3 4" key="1">
    <citation type="submission" date="2020-05" db="EMBL/GenBank/DDBJ databases">
        <title>Identification and distribution of gene clusters putatively required for synthesis of sphingolipid metabolism inhibitors in phylogenetically diverse species of the filamentous fungus Fusarium.</title>
        <authorList>
            <person name="Kim H.-S."/>
            <person name="Busman M."/>
            <person name="Brown D.W."/>
            <person name="Divon H."/>
            <person name="Uhlig S."/>
            <person name="Proctor R.H."/>
        </authorList>
    </citation>
    <scope>NUCLEOTIDE SEQUENCE [LARGE SCALE GENOMIC DNA]</scope>
    <source>
        <strain evidence="3 4">NRRL 53147</strain>
    </source>
</reference>
<keyword evidence="4" id="KW-1185">Reference proteome</keyword>
<protein>
    <submittedName>
        <fullName evidence="3">Uncharacterized protein</fullName>
    </submittedName>
</protein>
<evidence type="ECO:0000313" key="3">
    <source>
        <dbReference type="EMBL" id="KAF5530338.1"/>
    </source>
</evidence>
<name>A0A8H5I4N6_9HYPO</name>
<keyword evidence="2" id="KW-0732">Signal</keyword>
<feature type="compositionally biased region" description="Low complexity" evidence="1">
    <location>
        <begin position="250"/>
        <end position="308"/>
    </location>
</feature>
<feature type="chain" id="PRO_5034361876" evidence="2">
    <location>
        <begin position="24"/>
        <end position="308"/>
    </location>
</feature>
<dbReference type="EMBL" id="JAAOAM010000488">
    <property type="protein sequence ID" value="KAF5530338.1"/>
    <property type="molecule type" value="Genomic_DNA"/>
</dbReference>
<dbReference type="Proteomes" id="UP000522262">
    <property type="component" value="Unassembled WGS sequence"/>
</dbReference>
<sequence>MLTNWFLQLAILTAATLPRLATAGSDVAAPYGSAAIPTTNLPVAVSNASSTIEHELLLEECDPTISVCRTTADIKVIRTHKSTSTSTTTRTHVTTIVRSPLSTFDSYIVLTQTQELPTSYRTIVEVIVSTTIIDVEGQCRDTIIYEELDPTTVTVEVNTTTTREFVPIVPTTVKTTSWVPHTKISQCIVKRTSTGLAPGPGSSSAPPAPRAPPKKAPPAGGSHGNYNSGQPAPSIPPAGASSDQGSGRQSSAPFTSSEESSSISESTSGSDSGASGASASSIASGGASNASGASSSTSSSSSRSSAWF</sequence>
<feature type="signal peptide" evidence="2">
    <location>
        <begin position="1"/>
        <end position="23"/>
    </location>
</feature>